<evidence type="ECO:0000313" key="2">
    <source>
        <dbReference type="Proteomes" id="UP000614601"/>
    </source>
</evidence>
<protein>
    <recommendedName>
        <fullName evidence="3">NR LBD domain-containing protein</fullName>
    </recommendedName>
</protein>
<dbReference type="Proteomes" id="UP000783686">
    <property type="component" value="Unassembled WGS sequence"/>
</dbReference>
<comment type="caution">
    <text evidence="1">The sequence shown here is derived from an EMBL/GenBank/DDBJ whole genome shotgun (WGS) entry which is preliminary data.</text>
</comment>
<gene>
    <name evidence="1" type="ORF">BOKJ2_LOCUS4748</name>
</gene>
<dbReference type="Proteomes" id="UP000614601">
    <property type="component" value="Unassembled WGS sequence"/>
</dbReference>
<reference evidence="1" key="1">
    <citation type="submission" date="2020-09" db="EMBL/GenBank/DDBJ databases">
        <authorList>
            <person name="Kikuchi T."/>
        </authorList>
    </citation>
    <scope>NUCLEOTIDE SEQUENCE</scope>
    <source>
        <strain evidence="1">SH1</strain>
    </source>
</reference>
<dbReference type="EMBL" id="CAJFCW020000002">
    <property type="protein sequence ID" value="CAG9098326.1"/>
    <property type="molecule type" value="Genomic_DNA"/>
</dbReference>
<sequence>MLVIILELRYKFNFKFVELAQHFRTAKPSLEEITIILLITFCYHYEDVIGICPELDKYKDRVLREWSEDLRARYKEDSYSKMIELTMLSKKCSDVNKFSTTFLVYIDTMAMTTDKLKFNDDTIQ</sequence>
<name>A0A811KC60_9BILA</name>
<keyword evidence="2" id="KW-1185">Reference proteome</keyword>
<organism evidence="1 2">
    <name type="scientific">Bursaphelenchus okinawaensis</name>
    <dbReference type="NCBI Taxonomy" id="465554"/>
    <lineage>
        <taxon>Eukaryota</taxon>
        <taxon>Metazoa</taxon>
        <taxon>Ecdysozoa</taxon>
        <taxon>Nematoda</taxon>
        <taxon>Chromadorea</taxon>
        <taxon>Rhabditida</taxon>
        <taxon>Tylenchina</taxon>
        <taxon>Tylenchomorpha</taxon>
        <taxon>Aphelenchoidea</taxon>
        <taxon>Aphelenchoididae</taxon>
        <taxon>Bursaphelenchus</taxon>
    </lineage>
</organism>
<evidence type="ECO:0000313" key="1">
    <source>
        <dbReference type="EMBL" id="CAD5212947.1"/>
    </source>
</evidence>
<dbReference type="EMBL" id="CAJFDH010000002">
    <property type="protein sequence ID" value="CAD5212947.1"/>
    <property type="molecule type" value="Genomic_DNA"/>
</dbReference>
<proteinExistence type="predicted"/>
<accession>A0A811KC60</accession>
<dbReference type="AlphaFoldDB" id="A0A811KC60"/>
<evidence type="ECO:0008006" key="3">
    <source>
        <dbReference type="Google" id="ProtNLM"/>
    </source>
</evidence>